<feature type="transmembrane region" description="Helical" evidence="2">
    <location>
        <begin position="107"/>
        <end position="128"/>
    </location>
</feature>
<evidence type="ECO:0000313" key="3">
    <source>
        <dbReference type="EMBL" id="OBS20575.1"/>
    </source>
</evidence>
<evidence type="ECO:0000256" key="1">
    <source>
        <dbReference type="SAM" id="MobiDB-lite"/>
    </source>
</evidence>
<evidence type="ECO:0000256" key="2">
    <source>
        <dbReference type="SAM" id="Phobius"/>
    </source>
</evidence>
<comment type="caution">
    <text evidence="3">The sequence shown here is derived from an EMBL/GenBank/DDBJ whole genome shotgun (WGS) entry which is preliminary data.</text>
</comment>
<feature type="transmembrane region" description="Helical" evidence="2">
    <location>
        <begin position="170"/>
        <end position="191"/>
    </location>
</feature>
<dbReference type="Proteomes" id="UP000091967">
    <property type="component" value="Unassembled WGS sequence"/>
</dbReference>
<feature type="transmembrane region" description="Helical" evidence="2">
    <location>
        <begin position="38"/>
        <end position="58"/>
    </location>
</feature>
<reference evidence="3 4" key="1">
    <citation type="submission" date="2016-06" db="EMBL/GenBank/DDBJ databases">
        <title>Living apart together: crosstalk between the core and supernumerary genomes in a fungal plant pathogen.</title>
        <authorList>
            <person name="Vanheule A."/>
            <person name="Audenaert K."/>
            <person name="Warris S."/>
            <person name="Van De Geest H."/>
            <person name="Schijlen E."/>
            <person name="Hofte M."/>
            <person name="De Saeger S."/>
            <person name="Haesaert G."/>
            <person name="Waalwijk C."/>
            <person name="Van Der Lee T."/>
        </authorList>
    </citation>
    <scope>NUCLEOTIDE SEQUENCE [LARGE SCALE GENOMIC DNA]</scope>
    <source>
        <strain evidence="3 4">2516</strain>
    </source>
</reference>
<feature type="transmembrane region" description="Helical" evidence="2">
    <location>
        <begin position="6"/>
        <end position="26"/>
    </location>
</feature>
<evidence type="ECO:0008006" key="5">
    <source>
        <dbReference type="Google" id="ProtNLM"/>
    </source>
</evidence>
<gene>
    <name evidence="3" type="ORF">FPOA_06932</name>
</gene>
<keyword evidence="2" id="KW-0472">Membrane</keyword>
<dbReference type="OMA" id="TIVWIIA"/>
<evidence type="ECO:0000313" key="4">
    <source>
        <dbReference type="Proteomes" id="UP000091967"/>
    </source>
</evidence>
<feature type="transmembrane region" description="Helical" evidence="2">
    <location>
        <begin position="78"/>
        <end position="100"/>
    </location>
</feature>
<keyword evidence="2" id="KW-1133">Transmembrane helix</keyword>
<feature type="transmembrane region" description="Helical" evidence="2">
    <location>
        <begin position="134"/>
        <end position="158"/>
    </location>
</feature>
<proteinExistence type="predicted"/>
<keyword evidence="2" id="KW-0812">Transmembrane</keyword>
<feature type="compositionally biased region" description="Low complexity" evidence="1">
    <location>
        <begin position="248"/>
        <end position="263"/>
    </location>
</feature>
<sequence length="263" mass="28885">MDQFQVADAYLLSLLSFFCILLFIYVKFDGAWSRNKCLVALTIVWIIAELLALIVFSLQMSGVIKVPWFATSSMYETLVTLSLWGIGTLQVLAVIFPIGTGTYLEALAIYVAALECIEVIIVVILIFIPQITVLSEIACIISPLTSQVMTMAVMYHASRGIGEHSTPKRTVIHHLWIGLAITVISMIVAVLSTNERYPRLVFIQGILYTTSSIMGFRPAERADRQPDIPLASIASPNSTSSLTPGICRPSSSYARNSSRSSLC</sequence>
<feature type="compositionally biased region" description="Polar residues" evidence="1">
    <location>
        <begin position="234"/>
        <end position="243"/>
    </location>
</feature>
<accession>A0A1B8AJ41</accession>
<protein>
    <recommendedName>
        <fullName evidence="5">Integral membrane protein</fullName>
    </recommendedName>
</protein>
<keyword evidence="4" id="KW-1185">Reference proteome</keyword>
<organism evidence="3 4">
    <name type="scientific">Fusarium poae</name>
    <dbReference type="NCBI Taxonomy" id="36050"/>
    <lineage>
        <taxon>Eukaryota</taxon>
        <taxon>Fungi</taxon>
        <taxon>Dikarya</taxon>
        <taxon>Ascomycota</taxon>
        <taxon>Pezizomycotina</taxon>
        <taxon>Sordariomycetes</taxon>
        <taxon>Hypocreomycetidae</taxon>
        <taxon>Hypocreales</taxon>
        <taxon>Nectriaceae</taxon>
        <taxon>Fusarium</taxon>
    </lineage>
</organism>
<name>A0A1B8AJ41_FUSPO</name>
<dbReference type="EMBL" id="LYXU01000003">
    <property type="protein sequence ID" value="OBS20575.1"/>
    <property type="molecule type" value="Genomic_DNA"/>
</dbReference>
<feature type="region of interest" description="Disordered" evidence="1">
    <location>
        <begin position="229"/>
        <end position="263"/>
    </location>
</feature>
<dbReference type="AlphaFoldDB" id="A0A1B8AJ41"/>